<dbReference type="InterPro" id="IPR016035">
    <property type="entry name" value="Acyl_Trfase/lysoPLipase"/>
</dbReference>
<dbReference type="SUPFAM" id="SSF52151">
    <property type="entry name" value="FabD/lysophospholipase-like"/>
    <property type="match status" value="1"/>
</dbReference>
<name>A0A418Y9Q7_9GAMM</name>
<proteinExistence type="predicted"/>
<reference evidence="4 5" key="2">
    <citation type="submission" date="2019-01" db="EMBL/GenBank/DDBJ databases">
        <title>Motilimonas pumilus sp. nov., isolated from the gut of sea cucumber (Apostichopus japonicus).</title>
        <authorList>
            <person name="Wang F.-Q."/>
            <person name="Ren L.-H."/>
            <person name="Lin Y.-W."/>
            <person name="Sun G.-H."/>
            <person name="Du Z.-J."/>
            <person name="Zhao J.-X."/>
            <person name="Liu X.-J."/>
            <person name="Liu L.-J."/>
        </authorList>
    </citation>
    <scope>NUCLEOTIDE SEQUENCE [LARGE SCALE GENOMIC DNA]</scope>
    <source>
        <strain evidence="4 5">PLHSC7-2</strain>
    </source>
</reference>
<dbReference type="GO" id="GO:0016787">
    <property type="term" value="F:hydrolase activity"/>
    <property type="evidence" value="ECO:0007669"/>
    <property type="project" value="UniProtKB-UniRule"/>
</dbReference>
<evidence type="ECO:0000259" key="3">
    <source>
        <dbReference type="PROSITE" id="PS51635"/>
    </source>
</evidence>
<keyword evidence="1 2" id="KW-0443">Lipid metabolism</keyword>
<organism evidence="4 5">
    <name type="scientific">Motilimonas pumila</name>
    <dbReference type="NCBI Taxonomy" id="2303987"/>
    <lineage>
        <taxon>Bacteria</taxon>
        <taxon>Pseudomonadati</taxon>
        <taxon>Pseudomonadota</taxon>
        <taxon>Gammaproteobacteria</taxon>
        <taxon>Alteromonadales</taxon>
        <taxon>Alteromonadales genera incertae sedis</taxon>
        <taxon>Motilimonas</taxon>
    </lineage>
</organism>
<dbReference type="EMBL" id="QZCH01000044">
    <property type="protein sequence ID" value="RJG37995.1"/>
    <property type="molecule type" value="Genomic_DNA"/>
</dbReference>
<sequence length="459" mass="50833">MCLFHRSGKCGHYPLLHQHDVIDMTHNKPLVLLGLLLVSGCSSISTAENKATPQSDPAYHIDVLASQPHSKVSLILAFSGGGTRAAALSYGVMQQLQQTMIDVGRGPQPLLEEVDIISSVSGGSFTAAYYGLFGEQMFTEYEDAFLYKSITDDLISTALSPLSWFSNDGRTEIAERYFQDNIFGDATFADLHGNTGPFVIINASDITTGSRFSFIQNYFDLLCSDISRYPVSNAVTASAAVPVLFNSVILENYEGCEKNTSFHDAIAYSKDFTYQTEQTYKKLQSYKDTKKNQYIHLVDGGITDNLGLLAIYDIMELGKFHQDERLLATEKIVIISVDAATEPDMGVGQAANGLTIKQTLSMVTDIQLHRYNDATVELIEQSLQRWSASLSVDGNKVEPYFIRINLKDLTDQKQRGFFNQIPTDFSLDEQQVDQLIAEGGKQLANNVAFIQLLKDIAKQ</sequence>
<dbReference type="Proteomes" id="UP000283255">
    <property type="component" value="Unassembled WGS sequence"/>
</dbReference>
<dbReference type="GO" id="GO:0016042">
    <property type="term" value="P:lipid catabolic process"/>
    <property type="evidence" value="ECO:0007669"/>
    <property type="project" value="UniProtKB-UniRule"/>
</dbReference>
<reference evidence="4 5" key="1">
    <citation type="submission" date="2018-09" db="EMBL/GenBank/DDBJ databases">
        <authorList>
            <person name="Wang F."/>
        </authorList>
    </citation>
    <scope>NUCLEOTIDE SEQUENCE [LARGE SCALE GENOMIC DNA]</scope>
    <source>
        <strain evidence="4 5">PLHSC7-2</strain>
    </source>
</reference>
<comment type="caution">
    <text evidence="2">Lacks conserved residue(s) required for the propagation of feature annotation.</text>
</comment>
<evidence type="ECO:0000313" key="5">
    <source>
        <dbReference type="Proteomes" id="UP000283255"/>
    </source>
</evidence>
<gene>
    <name evidence="4" type="ORF">D1Z90_19410</name>
</gene>
<evidence type="ECO:0000313" key="4">
    <source>
        <dbReference type="EMBL" id="RJG37995.1"/>
    </source>
</evidence>
<evidence type="ECO:0000256" key="1">
    <source>
        <dbReference type="ARBA" id="ARBA00023098"/>
    </source>
</evidence>
<dbReference type="InterPro" id="IPR002641">
    <property type="entry name" value="PNPLA_dom"/>
</dbReference>
<feature type="active site" description="Nucleophile" evidence="2">
    <location>
        <position position="121"/>
    </location>
</feature>
<dbReference type="AlphaFoldDB" id="A0A418Y9Q7"/>
<keyword evidence="2" id="KW-0442">Lipid degradation</keyword>
<dbReference type="Pfam" id="PF01734">
    <property type="entry name" value="Patatin"/>
    <property type="match status" value="1"/>
</dbReference>
<accession>A0A418Y9Q7</accession>
<dbReference type="Gene3D" id="3.40.1090.10">
    <property type="entry name" value="Cytosolic phospholipase A2 catalytic domain"/>
    <property type="match status" value="1"/>
</dbReference>
<comment type="caution">
    <text evidence="4">The sequence shown here is derived from an EMBL/GenBank/DDBJ whole genome shotgun (WGS) entry which is preliminary data.</text>
</comment>
<keyword evidence="5" id="KW-1185">Reference proteome</keyword>
<evidence type="ECO:0000256" key="2">
    <source>
        <dbReference type="PROSITE-ProRule" id="PRU01161"/>
    </source>
</evidence>
<protein>
    <submittedName>
        <fullName evidence="4">Patatin-like phospholipase family protein</fullName>
    </submittedName>
</protein>
<keyword evidence="2" id="KW-0378">Hydrolase</keyword>
<feature type="active site" description="Proton acceptor" evidence="2">
    <location>
        <position position="299"/>
    </location>
</feature>
<feature type="short sequence motif" description="DGA/G" evidence="2">
    <location>
        <begin position="299"/>
        <end position="301"/>
    </location>
</feature>
<dbReference type="PROSITE" id="PS51635">
    <property type="entry name" value="PNPLA"/>
    <property type="match status" value="1"/>
</dbReference>
<feature type="domain" description="PNPLA" evidence="3">
    <location>
        <begin position="76"/>
        <end position="312"/>
    </location>
</feature>